<feature type="transmembrane region" description="Helical" evidence="1">
    <location>
        <begin position="12"/>
        <end position="30"/>
    </location>
</feature>
<gene>
    <name evidence="3" type="ORF">KJF94_10680</name>
</gene>
<dbReference type="Proteomes" id="UP000681155">
    <property type="component" value="Chromosome"/>
</dbReference>
<evidence type="ECO:0000313" key="4">
    <source>
        <dbReference type="Proteomes" id="UP000681155"/>
    </source>
</evidence>
<keyword evidence="1" id="KW-0812">Transmembrane</keyword>
<sequence>MQDHVDGLQDRWLTLLLFALCLVAGALALYLPDREITAEKVISLALCAVTLVLLCWFGSDRLIRYLRTRIVANRAKPRTTFRGWNKRLIEARLRTNLKTAEGAYRLQLDDQGFTMIRPKGIKSGLAWGQIVRVRETPDFYLVACAELDRKGKAYVIPKHSNAMDAELYQQGLKLFLSRVPNSAAF</sequence>
<dbReference type="RefSeq" id="WP_214383217.1">
    <property type="nucleotide sequence ID" value="NZ_CP075566.1"/>
</dbReference>
<evidence type="ECO:0000313" key="3">
    <source>
        <dbReference type="EMBL" id="QVW25971.1"/>
    </source>
</evidence>
<evidence type="ECO:0000256" key="1">
    <source>
        <dbReference type="SAM" id="Phobius"/>
    </source>
</evidence>
<dbReference type="EMBL" id="CP075566">
    <property type="protein sequence ID" value="QVW25971.1"/>
    <property type="molecule type" value="Genomic_DNA"/>
</dbReference>
<reference evidence="3 4" key="1">
    <citation type="submission" date="2021-05" db="EMBL/GenBank/DDBJ databases">
        <title>Complete genome of the cytokinin-producing biocontrol strain Pseudomonas fluorescens G20-18.</title>
        <authorList>
            <person name="Nielsen T.K."/>
            <person name="Mekureyaw M.F."/>
            <person name="Hansen L.H."/>
            <person name="Nicolaisen M.H."/>
            <person name="Roitsch T.G."/>
            <person name="Hennessy R.C."/>
        </authorList>
    </citation>
    <scope>NUCLEOTIDE SEQUENCE [LARGE SCALE GENOMIC DNA]</scope>
    <source>
        <strain evidence="3 4">G20-18</strain>
    </source>
</reference>
<feature type="transmembrane region" description="Helical" evidence="1">
    <location>
        <begin position="42"/>
        <end position="59"/>
    </location>
</feature>
<dbReference type="Pfam" id="PF14317">
    <property type="entry name" value="YcxB"/>
    <property type="match status" value="1"/>
</dbReference>
<dbReference type="InterPro" id="IPR025588">
    <property type="entry name" value="YcxB-like_C"/>
</dbReference>
<feature type="domain" description="YcxB-like C-terminal" evidence="2">
    <location>
        <begin position="108"/>
        <end position="160"/>
    </location>
</feature>
<protein>
    <recommendedName>
        <fullName evidence="2">YcxB-like C-terminal domain-containing protein</fullName>
    </recommendedName>
</protein>
<name>A0ABX8F3D1_9PSED</name>
<organism evidence="3 4">
    <name type="scientific">Pseudomonas hormoni</name>
    <dbReference type="NCBI Taxonomy" id="3093767"/>
    <lineage>
        <taxon>Bacteria</taxon>
        <taxon>Pseudomonadati</taxon>
        <taxon>Pseudomonadota</taxon>
        <taxon>Gammaproteobacteria</taxon>
        <taxon>Pseudomonadales</taxon>
        <taxon>Pseudomonadaceae</taxon>
        <taxon>Pseudomonas</taxon>
    </lineage>
</organism>
<proteinExistence type="predicted"/>
<keyword evidence="1" id="KW-1133">Transmembrane helix</keyword>
<keyword evidence="4" id="KW-1185">Reference proteome</keyword>
<evidence type="ECO:0000259" key="2">
    <source>
        <dbReference type="Pfam" id="PF14317"/>
    </source>
</evidence>
<accession>A0ABX8F3D1</accession>
<keyword evidence="1" id="KW-0472">Membrane</keyword>